<name>A0ACC1AWQ0_9ROSI</name>
<comment type="caution">
    <text evidence="1">The sequence shown here is derived from an EMBL/GenBank/DDBJ whole genome shotgun (WGS) entry which is preliminary data.</text>
</comment>
<protein>
    <submittedName>
        <fullName evidence="1">Uncharacterized protein</fullName>
    </submittedName>
</protein>
<evidence type="ECO:0000313" key="1">
    <source>
        <dbReference type="EMBL" id="KAJ0091072.1"/>
    </source>
</evidence>
<proteinExistence type="predicted"/>
<evidence type="ECO:0000313" key="2">
    <source>
        <dbReference type="Proteomes" id="UP001164250"/>
    </source>
</evidence>
<sequence>MNDSNAQVPVPHSVEQLIHEICTNQKKQPPDAEARHALASLGEEEALNVLRTIAGQTIRYSFSGFIKYLINQRHNNTNGSPQKRLCLSPSHSQNRSPVSVVRFMNRSQGPNDGVSHPPVPEPPRGSPLSSSTSSRIEGNRALIPQYVALGELEFRKAFLILSYIGK</sequence>
<gene>
    <name evidence="1" type="ORF">Patl1_13327</name>
</gene>
<accession>A0ACC1AWQ0</accession>
<organism evidence="1 2">
    <name type="scientific">Pistacia atlantica</name>
    <dbReference type="NCBI Taxonomy" id="434234"/>
    <lineage>
        <taxon>Eukaryota</taxon>
        <taxon>Viridiplantae</taxon>
        <taxon>Streptophyta</taxon>
        <taxon>Embryophyta</taxon>
        <taxon>Tracheophyta</taxon>
        <taxon>Spermatophyta</taxon>
        <taxon>Magnoliopsida</taxon>
        <taxon>eudicotyledons</taxon>
        <taxon>Gunneridae</taxon>
        <taxon>Pentapetalae</taxon>
        <taxon>rosids</taxon>
        <taxon>malvids</taxon>
        <taxon>Sapindales</taxon>
        <taxon>Anacardiaceae</taxon>
        <taxon>Pistacia</taxon>
    </lineage>
</organism>
<dbReference type="EMBL" id="CM047904">
    <property type="protein sequence ID" value="KAJ0091072.1"/>
    <property type="molecule type" value="Genomic_DNA"/>
</dbReference>
<keyword evidence="2" id="KW-1185">Reference proteome</keyword>
<reference evidence="2" key="1">
    <citation type="journal article" date="2023" name="G3 (Bethesda)">
        <title>Genome assembly and association tests identify interacting loci associated with vigor, precocity, and sex in interspecific pistachio rootstocks.</title>
        <authorList>
            <person name="Palmer W."/>
            <person name="Jacygrad E."/>
            <person name="Sagayaradj S."/>
            <person name="Cavanaugh K."/>
            <person name="Han R."/>
            <person name="Bertier L."/>
            <person name="Beede B."/>
            <person name="Kafkas S."/>
            <person name="Golino D."/>
            <person name="Preece J."/>
            <person name="Michelmore R."/>
        </authorList>
    </citation>
    <scope>NUCLEOTIDE SEQUENCE [LARGE SCALE GENOMIC DNA]</scope>
</reference>
<dbReference type="Proteomes" id="UP001164250">
    <property type="component" value="Chromosome 8"/>
</dbReference>